<dbReference type="Proteomes" id="UP000199506">
    <property type="component" value="Unassembled WGS sequence"/>
</dbReference>
<dbReference type="RefSeq" id="WP_257637928.1">
    <property type="nucleotide sequence ID" value="NZ_FOAK01000001.1"/>
</dbReference>
<sequence>MYIDVKGVKITKRLDNKLLFTLFAVMFILFSLNCVFAQNNTTVTDVLSTVEDDVGIQQIQSFQVDEPLLAATNNNNIQINVKHHYNETANTWDEDGYNLANATVKLYGANDKLISTHKTDSKGSVLIKNLKSTKYYVEVSYADYEPKKSKVLDFTKKSGTLKGSFDFIPDILLFVDYKSHNEKLNVLMNMSKRVAFISTGQDYDVSREWLVGYARFIHIDMFSEGAYAIFTAEKLKKLLAISPANANYNVAYTFGVYSNSILNATGLHIVGANSKNNTFNTIENTYIGSYFQAKDINLSDVLYHNMENYLKYVYYLINPSKYENPTLNDSNAPQMGPECGFYHPDLGIFTIYPEGSLINNWIKTNPGYGVDGIGSLNWMIQDYPKWFVDLLDPTTLFEQFENQFIDRFNPNKKFIAIVSYYCGGEVVDSLIRGYEEIGRPAFNVFKFSTDPSMSSILNKINNVSKIGISSITSLYSWSLSYANGSAEKDLSDIDVEILKGVNEISKYSYESELGPQVEWTYSVTYPSFEGVFSPVILSYLDEDKVHVIQSGVDKMVQLSSRWADLKDLNNSEKTIAIVLYNYPPGKAEIGASYLDVMQSTYDLLIKLYENGYAIGDIRKMMNITEFTNLLIDSGNKGSWAGGLLKKYVEKNWDELVKHNQLISMDEFIDLTSDLPDELYEEMVTQWGAGLGKSMVYTASDGKQYLVIPGVWFGNIFITYQPSRGWEEADIGEVIQNYHDLKLPPHQQYVAFYEWMDKVTKANAIVSMGTHGTLEWLPGKNIGVGSGDWSYELTRIPTIYPYIVSNPGEAMVARDRGLAMLITHMTPAIVSSELYGNYSILNNYINSYNNQIKLNVTSNANIYKEKILKLAPNLGFRKMSKGESFNHWLEELHLYLESMGDDLMTYGLHNLGKVLTGNELSEEVVTIVTSQTKIYNQIMEFLYPNLKGKDFYKDIQGDVKYLNERHTIQAFLRNYVDGLVNGSSVLDLVNKLGVNKDSSLFSSMKYAQDVIINIQNNNEWNAILTALSGGYVKAGLFADPAYGDSIPTGYDGYASDPTRMPSEAAYESAVNIVNLLLADYYEKHGKWPEMTALILWGTEISRTEGIGVAEFLYFLGCKPKWAENGKVIGVELLPLKDLKVKLHNGSVVNRPRIDVYASLVTSNKDWITWMVTATRLAANAGESENDNYVIKHYNEYPTLDRLFGLPGNILEGTGMSTLIPNTANWNISTVNVEGMNVYLDTVSFSWTIDEKGNINITKQKDTYKYLLTKTELITQNLDSTWRILDSDDYYDWFGGLYNAASILRQKAGLSRPDTSFVDIRDKNKYVTRTYEEEMEFEIRTTLLNPKYLKPLKGTAAGMNWIASRMQNTFGILTISGNKLNKELGNQMSNTLLDLASGVRDASTSYGIQSAIAHMIYLATQGTWDADSETLQKLADEYMRQVLKYGVACCHHTCKNLDFNNKVIQVSSLTPAQKAEFAKILAQATNTDPLYEVEKDSANNDNNAQGIVNGTTKDKQSDSESGDKTSFGGDSSQAGDAKSASQSQDSSDSSGDSGADAYELSQQSASKSTSGAESSMPIFVIIAIIILIVIFLVGYVRNQKDEDFDDY</sequence>
<evidence type="ECO:0000313" key="4">
    <source>
        <dbReference type="EMBL" id="SEK26195.1"/>
    </source>
</evidence>
<feature type="compositionally biased region" description="Basic and acidic residues" evidence="1">
    <location>
        <begin position="1510"/>
        <end position="1521"/>
    </location>
</feature>
<dbReference type="EMBL" id="FOAK01000001">
    <property type="protein sequence ID" value="SEK26195.1"/>
    <property type="molecule type" value="Genomic_DNA"/>
</dbReference>
<dbReference type="InterPro" id="IPR003672">
    <property type="entry name" value="CobN/Mg_chltase"/>
</dbReference>
<dbReference type="CDD" id="cd10150">
    <property type="entry name" value="CobN_like"/>
    <property type="match status" value="1"/>
</dbReference>
<keyword evidence="2" id="KW-0812">Transmembrane</keyword>
<evidence type="ECO:0000256" key="2">
    <source>
        <dbReference type="SAM" id="Phobius"/>
    </source>
</evidence>
<protein>
    <submittedName>
        <fullName evidence="4">Cobaltochelatase CobN</fullName>
    </submittedName>
</protein>
<keyword evidence="2" id="KW-1133">Transmembrane helix</keyword>
<name>A0A1H7FS61_9EURY</name>
<feature type="region of interest" description="Disordered" evidence="1">
    <location>
        <begin position="1492"/>
        <end position="1568"/>
    </location>
</feature>
<dbReference type="PANTHER" id="PTHR44119:SF4">
    <property type="entry name" value="AEROBIC COBALTOCHELATASE SUBUNIT COBN"/>
    <property type="match status" value="1"/>
</dbReference>
<dbReference type="STRING" id="190974.SAMN05216439_0697"/>
<accession>A0A1H7FS61</accession>
<evidence type="ECO:0000313" key="5">
    <source>
        <dbReference type="Proteomes" id="UP000199506"/>
    </source>
</evidence>
<dbReference type="SMR" id="A0A1H7FS61"/>
<dbReference type="PANTHER" id="PTHR44119">
    <property type="entry name" value="MAGNESIUM-CHELATASE SUBUNIT CHLH, CHLOROPLASTIC"/>
    <property type="match status" value="1"/>
</dbReference>
<feature type="compositionally biased region" description="Polar residues" evidence="1">
    <location>
        <begin position="1497"/>
        <end position="1509"/>
    </location>
</feature>
<feature type="transmembrane region" description="Helical" evidence="2">
    <location>
        <begin position="1574"/>
        <end position="1594"/>
    </location>
</feature>
<dbReference type="Pfam" id="PF02514">
    <property type="entry name" value="CobN-Mg_chel"/>
    <property type="match status" value="1"/>
</dbReference>
<evidence type="ECO:0000259" key="3">
    <source>
        <dbReference type="Pfam" id="PF02514"/>
    </source>
</evidence>
<dbReference type="InterPro" id="IPR013783">
    <property type="entry name" value="Ig-like_fold"/>
</dbReference>
<organism evidence="4 5">
    <name type="scientific">Methanobrevibacter gottschalkii</name>
    <dbReference type="NCBI Taxonomy" id="190974"/>
    <lineage>
        <taxon>Archaea</taxon>
        <taxon>Methanobacteriati</taxon>
        <taxon>Methanobacteriota</taxon>
        <taxon>Methanomada group</taxon>
        <taxon>Methanobacteria</taxon>
        <taxon>Methanobacteriales</taxon>
        <taxon>Methanobacteriaceae</taxon>
        <taxon>Methanobrevibacter</taxon>
    </lineage>
</organism>
<dbReference type="SUPFAM" id="SSF49478">
    <property type="entry name" value="Cna protein B-type domain"/>
    <property type="match status" value="1"/>
</dbReference>
<keyword evidence="2" id="KW-0472">Membrane</keyword>
<evidence type="ECO:0000256" key="1">
    <source>
        <dbReference type="SAM" id="MobiDB-lite"/>
    </source>
</evidence>
<feature type="domain" description="CobN/magnesium chelatase" evidence="3">
    <location>
        <begin position="305"/>
        <end position="1427"/>
    </location>
</feature>
<dbReference type="Gene3D" id="2.60.40.10">
    <property type="entry name" value="Immunoglobulins"/>
    <property type="match status" value="1"/>
</dbReference>
<gene>
    <name evidence="4" type="ORF">SAMN05216439_0697</name>
</gene>
<feature type="compositionally biased region" description="Low complexity" evidence="1">
    <location>
        <begin position="1526"/>
        <end position="1555"/>
    </location>
</feature>
<proteinExistence type="predicted"/>
<reference evidence="4 5" key="1">
    <citation type="submission" date="2016-10" db="EMBL/GenBank/DDBJ databases">
        <authorList>
            <person name="de Groot N.N."/>
        </authorList>
    </citation>
    <scope>NUCLEOTIDE SEQUENCE [LARGE SCALE GENOMIC DNA]</scope>
    <source>
        <strain evidence="4 5">DSM 11978</strain>
    </source>
</reference>